<dbReference type="GO" id="GO:0005737">
    <property type="term" value="C:cytoplasm"/>
    <property type="evidence" value="ECO:0007669"/>
    <property type="project" value="TreeGrafter"/>
</dbReference>
<proteinExistence type="inferred from homology"/>
<dbReference type="Pfam" id="PF01926">
    <property type="entry name" value="MMR_HSR1"/>
    <property type="match status" value="1"/>
</dbReference>
<dbReference type="HAMAP" id="MF_00944">
    <property type="entry name" value="YchF_OLA1_ATPase"/>
    <property type="match status" value="1"/>
</dbReference>
<evidence type="ECO:0000256" key="3">
    <source>
        <dbReference type="ARBA" id="ARBA00022741"/>
    </source>
</evidence>
<dbReference type="InterPro" id="IPR012676">
    <property type="entry name" value="TGS-like"/>
</dbReference>
<keyword evidence="5" id="KW-0460">Magnesium</keyword>
<dbReference type="PIRSF" id="PIRSF006641">
    <property type="entry name" value="CHP00092"/>
    <property type="match status" value="1"/>
</dbReference>
<evidence type="ECO:0000256" key="4">
    <source>
        <dbReference type="ARBA" id="ARBA00022840"/>
    </source>
</evidence>
<dbReference type="RefSeq" id="WP_013007206.1">
    <property type="nucleotide sequence ID" value="NC_013939.1"/>
</dbReference>
<feature type="domain" description="OBG-type G" evidence="7">
    <location>
        <begin position="3"/>
        <end position="256"/>
    </location>
</feature>
<feature type="domain" description="TGS" evidence="8">
    <location>
        <begin position="278"/>
        <end position="361"/>
    </location>
</feature>
<dbReference type="GO" id="GO:0016887">
    <property type="term" value="F:ATP hydrolysis activity"/>
    <property type="evidence" value="ECO:0007669"/>
    <property type="project" value="UniProtKB-UniRule"/>
</dbReference>
<dbReference type="Proteomes" id="UP000001520">
    <property type="component" value="Chromosome"/>
</dbReference>
<keyword evidence="4 6" id="KW-0067">ATP-binding</keyword>
<dbReference type="EMBL" id="AP011529">
    <property type="protein sequence ID" value="BAI79958.1"/>
    <property type="molecule type" value="Genomic_DNA"/>
</dbReference>
<dbReference type="GO" id="GO:0005525">
    <property type="term" value="F:GTP binding"/>
    <property type="evidence" value="ECO:0007669"/>
    <property type="project" value="InterPro"/>
</dbReference>
<dbReference type="PROSITE" id="PS51880">
    <property type="entry name" value="TGS"/>
    <property type="match status" value="1"/>
</dbReference>
<dbReference type="PANTHER" id="PTHR23305">
    <property type="entry name" value="OBG GTPASE FAMILY"/>
    <property type="match status" value="1"/>
</dbReference>
<dbReference type="CDD" id="cd04867">
    <property type="entry name" value="TGS_YchF_OLA1"/>
    <property type="match status" value="1"/>
</dbReference>
<dbReference type="SUPFAM" id="SSF81271">
    <property type="entry name" value="TGS-like"/>
    <property type="match status" value="1"/>
</dbReference>
<reference evidence="9 10" key="1">
    <citation type="journal article" date="2010" name="DNA Res.">
        <title>Bacterial lifestyle in a deep-sea hydrothermal vent chimney revealed by the genome sequence of the thermophilic bacterium Deferribacter desulfuricans SSM1.</title>
        <authorList>
            <person name="Takaki Y."/>
            <person name="Shimamura S."/>
            <person name="Nakagawa S."/>
            <person name="Fukuhara Y."/>
            <person name="Horikawa H."/>
            <person name="Ankai A."/>
            <person name="Harada T."/>
            <person name="Hosoyama A."/>
            <person name="Oguchi A."/>
            <person name="Fukui S."/>
            <person name="Fujita N."/>
            <person name="Takami H."/>
            <person name="Takai K."/>
        </authorList>
    </citation>
    <scope>NUCLEOTIDE SEQUENCE [LARGE SCALE GENOMIC DNA]</scope>
    <source>
        <strain evidence="10">DSM 14783 / JCM 11476 / NBRC 101012 / SSM1</strain>
    </source>
</reference>
<dbReference type="PROSITE" id="PS51710">
    <property type="entry name" value="G_OBG"/>
    <property type="match status" value="1"/>
</dbReference>
<evidence type="ECO:0000256" key="6">
    <source>
        <dbReference type="HAMAP-Rule" id="MF_00944"/>
    </source>
</evidence>
<dbReference type="FunFam" id="3.10.20.30:FF:000001">
    <property type="entry name" value="Ribosome-binding ATPase YchF"/>
    <property type="match status" value="1"/>
</dbReference>
<dbReference type="GO" id="GO:0043023">
    <property type="term" value="F:ribosomal large subunit binding"/>
    <property type="evidence" value="ECO:0007669"/>
    <property type="project" value="UniProtKB-UniRule"/>
</dbReference>
<dbReference type="STRING" id="639282.DEFDS_0464"/>
<dbReference type="CDD" id="cd01900">
    <property type="entry name" value="YchF"/>
    <property type="match status" value="1"/>
</dbReference>
<name>D3PBI5_DEFDS</name>
<dbReference type="InterPro" id="IPR031167">
    <property type="entry name" value="G_OBG"/>
</dbReference>
<evidence type="ECO:0000313" key="10">
    <source>
        <dbReference type="Proteomes" id="UP000001520"/>
    </source>
</evidence>
<dbReference type="GO" id="GO:0046872">
    <property type="term" value="F:metal ion binding"/>
    <property type="evidence" value="ECO:0007669"/>
    <property type="project" value="UniProtKB-KW"/>
</dbReference>
<dbReference type="InterPro" id="IPR041706">
    <property type="entry name" value="YchF_N"/>
</dbReference>
<dbReference type="InterPro" id="IPR013029">
    <property type="entry name" value="YchF_C"/>
</dbReference>
<dbReference type="PRINTS" id="PR00326">
    <property type="entry name" value="GTP1OBG"/>
</dbReference>
<dbReference type="AlphaFoldDB" id="D3PBI5"/>
<evidence type="ECO:0000256" key="5">
    <source>
        <dbReference type="ARBA" id="ARBA00022842"/>
    </source>
</evidence>
<dbReference type="InterPro" id="IPR006073">
    <property type="entry name" value="GTP-bd"/>
</dbReference>
<comment type="similarity">
    <text evidence="6">Belongs to the TRAFAC class OBG-HflX-like GTPase superfamily. OBG GTPase family. YchF/OLA1 subfamily.</text>
</comment>
<dbReference type="PANTHER" id="PTHR23305:SF18">
    <property type="entry name" value="OBG-TYPE G DOMAIN-CONTAINING PROTEIN"/>
    <property type="match status" value="1"/>
</dbReference>
<dbReference type="OrthoDB" id="9807318at2"/>
<evidence type="ECO:0000256" key="2">
    <source>
        <dbReference type="ARBA" id="ARBA00022723"/>
    </source>
</evidence>
<protein>
    <recommendedName>
        <fullName evidence="6">Ribosome-binding ATPase YchF</fullName>
    </recommendedName>
</protein>
<dbReference type="InterPro" id="IPR027417">
    <property type="entry name" value="P-loop_NTPase"/>
</dbReference>
<dbReference type="Pfam" id="PF06071">
    <property type="entry name" value="YchF-GTPase_C"/>
    <property type="match status" value="1"/>
</dbReference>
<dbReference type="SUPFAM" id="SSF52540">
    <property type="entry name" value="P-loop containing nucleoside triphosphate hydrolases"/>
    <property type="match status" value="1"/>
</dbReference>
<keyword evidence="3 6" id="KW-0547">Nucleotide-binding</keyword>
<dbReference type="eggNOG" id="COG0012">
    <property type="taxonomic scope" value="Bacteria"/>
</dbReference>
<dbReference type="FunFam" id="1.10.150.300:FF:000001">
    <property type="entry name" value="Ribosome-binding ATPase YchF"/>
    <property type="match status" value="1"/>
</dbReference>
<dbReference type="InterPro" id="IPR004095">
    <property type="entry name" value="TGS"/>
</dbReference>
<accession>D3PBI5</accession>
<dbReference type="Gene3D" id="3.10.20.30">
    <property type="match status" value="1"/>
</dbReference>
<dbReference type="NCBIfam" id="TIGR00092">
    <property type="entry name" value="redox-regulated ATPase YchF"/>
    <property type="match status" value="1"/>
</dbReference>
<evidence type="ECO:0000313" key="9">
    <source>
        <dbReference type="EMBL" id="BAI79958.1"/>
    </source>
</evidence>
<evidence type="ECO:0000256" key="1">
    <source>
        <dbReference type="ARBA" id="ARBA00001946"/>
    </source>
</evidence>
<dbReference type="Gene3D" id="3.40.50.300">
    <property type="entry name" value="P-loop containing nucleotide triphosphate hydrolases"/>
    <property type="match status" value="1"/>
</dbReference>
<dbReference type="InterPro" id="IPR012675">
    <property type="entry name" value="Beta-grasp_dom_sf"/>
</dbReference>
<dbReference type="InterPro" id="IPR023192">
    <property type="entry name" value="TGS-like_dom_sf"/>
</dbReference>
<dbReference type="KEGG" id="ddf:DEFDS_0464"/>
<feature type="binding site" evidence="6">
    <location>
        <begin position="12"/>
        <end position="17"/>
    </location>
    <ligand>
        <name>ATP</name>
        <dbReference type="ChEBI" id="CHEBI:30616"/>
    </ligand>
</feature>
<sequence>MGFNCGIIGLPNVGKSTIFNALTRAKAESANYPFCTIDPNVGIVNVPDERLYFIADCIKPKKVTPTVIEFVDIAGLVKGASKGEGLGNQFLSNIRQVDAIAHVVRCFDDENVVHVHGKVDPANDIEIINTELLLADLEVLDKAILKLEKNAKSGNKELKERVAVLKSIYSKASEGILLRNLLSEEEKVLLKEYNLLTLKPMMYVLNVDEDGLFEDNDYVKQVKEIAERENAKVIKISGKMEAELAELEEDEAKQYLEELGVERSGLETLIIEGYKLLDLITFFTAGEKEVKAWTIKNGTTAVKAAGKIHSDIERGFIRAEVVDYSTFKEYKSMQKIKELGKLRLEGKEYIVKDGDIIYFRFNV</sequence>
<keyword evidence="10" id="KW-1185">Reference proteome</keyword>
<dbReference type="InterPro" id="IPR004396">
    <property type="entry name" value="ATPase_YchF/OLA1"/>
</dbReference>
<dbReference type="HOGENOM" id="CLU_018395_0_1_0"/>
<dbReference type="Gene3D" id="1.10.150.300">
    <property type="entry name" value="TGS-like domain"/>
    <property type="match status" value="1"/>
</dbReference>
<comment type="function">
    <text evidence="6">ATPase that binds to both the 70S ribosome and the 50S ribosomal subunit in a nucleotide-independent manner.</text>
</comment>
<dbReference type="GO" id="GO:0005524">
    <property type="term" value="F:ATP binding"/>
    <property type="evidence" value="ECO:0007669"/>
    <property type="project" value="UniProtKB-UniRule"/>
</dbReference>
<evidence type="ECO:0000259" key="8">
    <source>
        <dbReference type="PROSITE" id="PS51880"/>
    </source>
</evidence>
<gene>
    <name evidence="6" type="primary">ychF</name>
    <name evidence="9" type="ordered locus">DEFDS_0464</name>
</gene>
<evidence type="ECO:0000259" key="7">
    <source>
        <dbReference type="PROSITE" id="PS51710"/>
    </source>
</evidence>
<comment type="cofactor">
    <cofactor evidence="1">
        <name>Mg(2+)</name>
        <dbReference type="ChEBI" id="CHEBI:18420"/>
    </cofactor>
</comment>
<keyword evidence="2" id="KW-0479">Metal-binding</keyword>
<organism evidence="9 10">
    <name type="scientific">Deferribacter desulfuricans (strain DSM 14783 / JCM 11476 / NBRC 101012 / SSM1)</name>
    <dbReference type="NCBI Taxonomy" id="639282"/>
    <lineage>
        <taxon>Bacteria</taxon>
        <taxon>Pseudomonadati</taxon>
        <taxon>Deferribacterota</taxon>
        <taxon>Deferribacteres</taxon>
        <taxon>Deferribacterales</taxon>
        <taxon>Deferribacteraceae</taxon>
        <taxon>Deferribacter</taxon>
    </lineage>
</organism>